<dbReference type="InterPro" id="IPR036390">
    <property type="entry name" value="WH_DNA-bd_sf"/>
</dbReference>
<keyword evidence="1" id="KW-0805">Transcription regulation</keyword>
<comment type="caution">
    <text evidence="5">The sequence shown here is derived from an EMBL/GenBank/DDBJ whole genome shotgun (WGS) entry which is preliminary data.</text>
</comment>
<dbReference type="PROSITE" id="PS50995">
    <property type="entry name" value="HTH_MARR_2"/>
    <property type="match status" value="1"/>
</dbReference>
<evidence type="ECO:0000259" key="4">
    <source>
        <dbReference type="PROSITE" id="PS50995"/>
    </source>
</evidence>
<accession>A0A1E5CEX8</accession>
<keyword evidence="6" id="KW-1185">Reference proteome</keyword>
<dbReference type="PANTHER" id="PTHR35790">
    <property type="entry name" value="HTH-TYPE TRANSCRIPTIONAL REGULATOR PCHR"/>
    <property type="match status" value="1"/>
</dbReference>
<dbReference type="AlphaFoldDB" id="A0A1E5CEX8"/>
<dbReference type="PRINTS" id="PR00598">
    <property type="entry name" value="HTHMARR"/>
</dbReference>
<evidence type="ECO:0000256" key="1">
    <source>
        <dbReference type="ARBA" id="ARBA00023015"/>
    </source>
</evidence>
<evidence type="ECO:0000313" key="6">
    <source>
        <dbReference type="Proteomes" id="UP000095039"/>
    </source>
</evidence>
<name>A0A1E5CEX8_9GAMM</name>
<dbReference type="PANTHER" id="PTHR35790:SF4">
    <property type="entry name" value="HTH-TYPE TRANSCRIPTIONAL REGULATOR PCHR"/>
    <property type="match status" value="1"/>
</dbReference>
<dbReference type="EMBL" id="AJWN02000011">
    <property type="protein sequence ID" value="OEE64084.1"/>
    <property type="molecule type" value="Genomic_DNA"/>
</dbReference>
<feature type="domain" description="HTH marR-type" evidence="4">
    <location>
        <begin position="10"/>
        <end position="143"/>
    </location>
</feature>
<evidence type="ECO:0000256" key="2">
    <source>
        <dbReference type="ARBA" id="ARBA00023125"/>
    </source>
</evidence>
<keyword evidence="2" id="KW-0238">DNA-binding</keyword>
<proteinExistence type="predicted"/>
<dbReference type="Gene3D" id="1.10.10.10">
    <property type="entry name" value="Winged helix-like DNA-binding domain superfamily/Winged helix DNA-binding domain"/>
    <property type="match status" value="1"/>
</dbReference>
<dbReference type="Pfam" id="PF12802">
    <property type="entry name" value="MarR_2"/>
    <property type="match status" value="1"/>
</dbReference>
<protein>
    <submittedName>
        <fullName evidence="5">MarR family transcriptional regulator</fullName>
    </submittedName>
</protein>
<gene>
    <name evidence="5" type="ORF">A1OK_06155</name>
</gene>
<reference evidence="5 6" key="1">
    <citation type="journal article" date="2012" name="Science">
        <title>Ecological populations of bacteria act as socially cohesive units of antibiotic production and resistance.</title>
        <authorList>
            <person name="Cordero O.X."/>
            <person name="Wildschutte H."/>
            <person name="Kirkup B."/>
            <person name="Proehl S."/>
            <person name="Ngo L."/>
            <person name="Hussain F."/>
            <person name="Le Roux F."/>
            <person name="Mincer T."/>
            <person name="Polz M.F."/>
        </authorList>
    </citation>
    <scope>NUCLEOTIDE SEQUENCE [LARGE SCALE GENOMIC DNA]</scope>
    <source>
        <strain evidence="5 6">FF-454</strain>
    </source>
</reference>
<dbReference type="SMART" id="SM00347">
    <property type="entry name" value="HTH_MARR"/>
    <property type="match status" value="1"/>
</dbReference>
<dbReference type="Proteomes" id="UP000095039">
    <property type="component" value="Unassembled WGS sequence"/>
</dbReference>
<dbReference type="GO" id="GO:0003677">
    <property type="term" value="F:DNA binding"/>
    <property type="evidence" value="ECO:0007669"/>
    <property type="project" value="UniProtKB-KW"/>
</dbReference>
<keyword evidence="3" id="KW-0804">Transcription</keyword>
<dbReference type="GO" id="GO:0003700">
    <property type="term" value="F:DNA-binding transcription factor activity"/>
    <property type="evidence" value="ECO:0007669"/>
    <property type="project" value="InterPro"/>
</dbReference>
<dbReference type="InterPro" id="IPR052067">
    <property type="entry name" value="Metal_resp_HTH_trans_reg"/>
</dbReference>
<evidence type="ECO:0000256" key="3">
    <source>
        <dbReference type="ARBA" id="ARBA00023163"/>
    </source>
</evidence>
<dbReference type="SUPFAM" id="SSF46785">
    <property type="entry name" value="Winged helix' DNA-binding domain"/>
    <property type="match status" value="1"/>
</dbReference>
<dbReference type="RefSeq" id="WP_016960692.1">
    <property type="nucleotide sequence ID" value="NZ_AJWN02000011.1"/>
</dbReference>
<dbReference type="InterPro" id="IPR036388">
    <property type="entry name" value="WH-like_DNA-bd_sf"/>
</dbReference>
<dbReference type="InterPro" id="IPR000835">
    <property type="entry name" value="HTH_MarR-typ"/>
</dbReference>
<evidence type="ECO:0000313" key="5">
    <source>
        <dbReference type="EMBL" id="OEE64084.1"/>
    </source>
</evidence>
<organism evidence="5 6">
    <name type="scientific">Enterovibrio norvegicus FF-454</name>
    <dbReference type="NCBI Taxonomy" id="1185651"/>
    <lineage>
        <taxon>Bacteria</taxon>
        <taxon>Pseudomonadati</taxon>
        <taxon>Pseudomonadota</taxon>
        <taxon>Gammaproteobacteria</taxon>
        <taxon>Vibrionales</taxon>
        <taxon>Vibrionaceae</taxon>
        <taxon>Enterovibrio</taxon>
    </lineage>
</organism>
<sequence>MANAQAFILDDFLPYKLVKTAMHVSDALAKIYQKEFGISRSEWRVLASLGARDGVLSKDLAKETSMDKVKVSRILNRLEASGIVMRETLEKDQRAALIRLTQQGNELYQKIVPRVLDWERKVLDGLTGTQYHDLYAALDTLQHRTRELED</sequence>